<dbReference type="HOGENOM" id="CLU_005937_1_0_1"/>
<dbReference type="STRING" id="930090.W7A3U2"/>
<sequence>MGEVPFQKNRAVQHQTSGESIITRKKQLPRLQRQSLSCTKCRERKVKCDRTKPCSACCVRGLPRDCHFITEDGNFTPIQQSYELRKLRAENVQLKERFRALGIPIYSEESHHTLPLGSHTDNGLSPAVKRRSMKQTRCQESEWQESIFFGAPGLATVISDFSSVNLDNPTTLTHIIPHPRDIFISENTPAYAFATLFSASSDECIPQLLSCLPAKHEFSEYMDVFEQVVSIHIPAELSRLEIERFLLDAESHSYSCPSMLALILAVIALGAQHFIWRKNGSCDVAKMDAEAQKGNVYIAASMQALRLASFMHKPSLVAVQTLILIGKYLANSGRILDAFILFGTTIILAHSIGLHCNPKHLTSCSLTEAAVATRQKIWWYMLRIDEEYSMTFGRPLGISSIGTCCWPQELTTDPNVLRLGEFIMQFTVLARQVLRSNRLTDSQIDDFTKALYRLLDTIPETLQFDPAWTDAESTPSQGLLPLRTVATVQQAFNSSMLLVFDAIEHQRITDGVLKAEQTLSIFKDLEAKTMHKLARIAVEKISRSLQTLHNIVAQSPYSNPQKPDWKENHTAGYGAEKDGVSQGWAGIESVMGDTGMQLLETYDLRTSSQETFTPINWGIPGSRTD</sequence>
<dbReference type="PANTHER" id="PTHR31001">
    <property type="entry name" value="UNCHARACTERIZED TRANSCRIPTIONAL REGULATORY PROTEIN"/>
    <property type="match status" value="1"/>
</dbReference>
<dbReference type="AlphaFoldDB" id="W7A3U2"/>
<reference evidence="5 6" key="1">
    <citation type="journal article" date="2013" name="PLoS Genet.">
        <title>Comparative genome structure, secondary metabolite, and effector coding capacity across Cochliobolus pathogens.</title>
        <authorList>
            <person name="Condon B.J."/>
            <person name="Leng Y."/>
            <person name="Wu D."/>
            <person name="Bushley K.E."/>
            <person name="Ohm R.A."/>
            <person name="Otillar R."/>
            <person name="Martin J."/>
            <person name="Schackwitz W."/>
            <person name="Grimwood J."/>
            <person name="MohdZainudin N."/>
            <person name="Xue C."/>
            <person name="Wang R."/>
            <person name="Manning V.A."/>
            <person name="Dhillon B."/>
            <person name="Tu Z.J."/>
            <person name="Steffenson B.J."/>
            <person name="Salamov A."/>
            <person name="Sun H."/>
            <person name="Lowry S."/>
            <person name="LaButti K."/>
            <person name="Han J."/>
            <person name="Copeland A."/>
            <person name="Lindquist E."/>
            <person name="Barry K."/>
            <person name="Schmutz J."/>
            <person name="Baker S.E."/>
            <person name="Ciuffetti L.M."/>
            <person name="Grigoriev I.V."/>
            <person name="Zhong S."/>
            <person name="Turgeon B.G."/>
        </authorList>
    </citation>
    <scope>NUCLEOTIDE SEQUENCE [LARGE SCALE GENOMIC DNA]</scope>
    <source>
        <strain evidence="5 6">ATCC 44560</strain>
    </source>
</reference>
<dbReference type="SMART" id="SM00066">
    <property type="entry name" value="GAL4"/>
    <property type="match status" value="1"/>
</dbReference>
<proteinExistence type="predicted"/>
<dbReference type="PROSITE" id="PS50048">
    <property type="entry name" value="ZN2_CY6_FUNGAL_2"/>
    <property type="match status" value="1"/>
</dbReference>
<dbReference type="EMBL" id="KI963922">
    <property type="protein sequence ID" value="EUC50671.1"/>
    <property type="molecule type" value="Genomic_DNA"/>
</dbReference>
<evidence type="ECO:0000259" key="4">
    <source>
        <dbReference type="PROSITE" id="PS50048"/>
    </source>
</evidence>
<evidence type="ECO:0000256" key="1">
    <source>
        <dbReference type="ARBA" id="ARBA00004123"/>
    </source>
</evidence>
<dbReference type="GO" id="GO:0008270">
    <property type="term" value="F:zinc ion binding"/>
    <property type="evidence" value="ECO:0007669"/>
    <property type="project" value="InterPro"/>
</dbReference>
<dbReference type="InterPro" id="IPR050613">
    <property type="entry name" value="Sec_Metabolite_Reg"/>
</dbReference>
<name>W7A3U2_COCMI</name>
<dbReference type="PROSITE" id="PS00463">
    <property type="entry name" value="ZN2_CY6_FUNGAL_1"/>
    <property type="match status" value="1"/>
</dbReference>
<dbReference type="CDD" id="cd12148">
    <property type="entry name" value="fungal_TF_MHR"/>
    <property type="match status" value="1"/>
</dbReference>
<comment type="subcellular location">
    <subcellularLocation>
        <location evidence="1">Nucleus</location>
    </subcellularLocation>
</comment>
<evidence type="ECO:0000256" key="2">
    <source>
        <dbReference type="ARBA" id="ARBA00022723"/>
    </source>
</evidence>
<dbReference type="InterPro" id="IPR007219">
    <property type="entry name" value="XnlR_reg_dom"/>
</dbReference>
<dbReference type="GO" id="GO:0000981">
    <property type="term" value="F:DNA-binding transcription factor activity, RNA polymerase II-specific"/>
    <property type="evidence" value="ECO:0007669"/>
    <property type="project" value="InterPro"/>
</dbReference>
<dbReference type="InterPro" id="IPR001138">
    <property type="entry name" value="Zn2Cys6_DnaBD"/>
</dbReference>
<dbReference type="eggNOG" id="ENOG502QVWI">
    <property type="taxonomic scope" value="Eukaryota"/>
</dbReference>
<evidence type="ECO:0000256" key="3">
    <source>
        <dbReference type="ARBA" id="ARBA00023242"/>
    </source>
</evidence>
<dbReference type="InterPro" id="IPR036864">
    <property type="entry name" value="Zn2-C6_fun-type_DNA-bd_sf"/>
</dbReference>
<gene>
    <name evidence="5" type="ORF">COCMIDRAFT_78179</name>
</gene>
<dbReference type="Pfam" id="PF04082">
    <property type="entry name" value="Fungal_trans"/>
    <property type="match status" value="1"/>
</dbReference>
<keyword evidence="2" id="KW-0479">Metal-binding</keyword>
<organism evidence="5 6">
    <name type="scientific">Bipolaris oryzae ATCC 44560</name>
    <dbReference type="NCBI Taxonomy" id="930090"/>
    <lineage>
        <taxon>Eukaryota</taxon>
        <taxon>Fungi</taxon>
        <taxon>Dikarya</taxon>
        <taxon>Ascomycota</taxon>
        <taxon>Pezizomycotina</taxon>
        <taxon>Dothideomycetes</taxon>
        <taxon>Pleosporomycetidae</taxon>
        <taxon>Pleosporales</taxon>
        <taxon>Pleosporineae</taxon>
        <taxon>Pleosporaceae</taxon>
        <taxon>Bipolaris</taxon>
    </lineage>
</organism>
<protein>
    <recommendedName>
        <fullName evidence="4">Zn(2)-C6 fungal-type domain-containing protein</fullName>
    </recommendedName>
</protein>
<dbReference type="PANTHER" id="PTHR31001:SF88">
    <property type="entry name" value="TRANSCRIPTION FACTOR PDR3"/>
    <property type="match status" value="1"/>
</dbReference>
<dbReference type="Gene3D" id="4.10.240.10">
    <property type="entry name" value="Zn(2)-C6 fungal-type DNA-binding domain"/>
    <property type="match status" value="1"/>
</dbReference>
<feature type="non-terminal residue" evidence="5">
    <location>
        <position position="625"/>
    </location>
</feature>
<keyword evidence="3" id="KW-0539">Nucleus</keyword>
<dbReference type="GO" id="GO:0005634">
    <property type="term" value="C:nucleus"/>
    <property type="evidence" value="ECO:0007669"/>
    <property type="project" value="UniProtKB-SubCell"/>
</dbReference>
<dbReference type="RefSeq" id="XP_007682942.1">
    <property type="nucleotide sequence ID" value="XM_007684752.1"/>
</dbReference>
<dbReference type="KEGG" id="bor:COCMIDRAFT_78179"/>
<feature type="domain" description="Zn(2)-C6 fungal-type" evidence="4">
    <location>
        <begin position="37"/>
        <end position="68"/>
    </location>
</feature>
<dbReference type="CDD" id="cd00067">
    <property type="entry name" value="GAL4"/>
    <property type="match status" value="1"/>
</dbReference>
<evidence type="ECO:0000313" key="5">
    <source>
        <dbReference type="EMBL" id="EUC50671.1"/>
    </source>
</evidence>
<dbReference type="GeneID" id="19125401"/>
<evidence type="ECO:0000313" key="6">
    <source>
        <dbReference type="Proteomes" id="UP000054032"/>
    </source>
</evidence>
<keyword evidence="6" id="KW-1185">Reference proteome</keyword>
<dbReference type="Pfam" id="PF00172">
    <property type="entry name" value="Zn_clus"/>
    <property type="match status" value="1"/>
</dbReference>
<dbReference type="OrthoDB" id="1747771at2759"/>
<dbReference type="GO" id="GO:0006351">
    <property type="term" value="P:DNA-templated transcription"/>
    <property type="evidence" value="ECO:0007669"/>
    <property type="project" value="InterPro"/>
</dbReference>
<dbReference type="SUPFAM" id="SSF57701">
    <property type="entry name" value="Zn2/Cys6 DNA-binding domain"/>
    <property type="match status" value="1"/>
</dbReference>
<accession>W7A3U2</accession>
<dbReference type="Proteomes" id="UP000054032">
    <property type="component" value="Unassembled WGS sequence"/>
</dbReference>
<dbReference type="GO" id="GO:0003677">
    <property type="term" value="F:DNA binding"/>
    <property type="evidence" value="ECO:0007669"/>
    <property type="project" value="InterPro"/>
</dbReference>